<dbReference type="Pfam" id="PF00406">
    <property type="entry name" value="ADK"/>
    <property type="match status" value="1"/>
</dbReference>
<dbReference type="RefSeq" id="XP_067179018.1">
    <property type="nucleotide sequence ID" value="XM_067322221.1"/>
</dbReference>
<organism evidence="10 11">
    <name type="scientific">Leishmania martiniquensis</name>
    <dbReference type="NCBI Taxonomy" id="1580590"/>
    <lineage>
        <taxon>Eukaryota</taxon>
        <taxon>Discoba</taxon>
        <taxon>Euglenozoa</taxon>
        <taxon>Kinetoplastea</taxon>
        <taxon>Metakinetoplastina</taxon>
        <taxon>Trypanosomatida</taxon>
        <taxon>Trypanosomatidae</taxon>
        <taxon>Leishmaniinae</taxon>
        <taxon>Leishmania</taxon>
    </lineage>
</organism>
<dbReference type="PANTHER" id="PTHR23359">
    <property type="entry name" value="NUCLEOTIDE KINASE"/>
    <property type="match status" value="1"/>
</dbReference>
<dbReference type="PROSITE" id="PS00113">
    <property type="entry name" value="ADENYLATE_KINASE"/>
    <property type="match status" value="1"/>
</dbReference>
<reference evidence="10 11" key="1">
    <citation type="submission" date="2021-03" db="EMBL/GenBank/DDBJ databases">
        <title>Leishmania (Mundinia) martiniquensis Genome sequencing and assembly.</title>
        <authorList>
            <person name="Almutairi H."/>
            <person name="Gatherer D."/>
        </authorList>
    </citation>
    <scope>NUCLEOTIDE SEQUENCE [LARGE SCALE GENOMIC DNA]</scope>
    <source>
        <strain evidence="10">LSCM1</strain>
    </source>
</reference>
<keyword evidence="8" id="KW-0067">ATP-binding</keyword>
<dbReference type="NCBIfam" id="TIGR01351">
    <property type="entry name" value="adk"/>
    <property type="match status" value="1"/>
</dbReference>
<dbReference type="InterPro" id="IPR036193">
    <property type="entry name" value="ADK_active_lid_dom_sf"/>
</dbReference>
<evidence type="ECO:0000256" key="7">
    <source>
        <dbReference type="ARBA" id="ARBA00022777"/>
    </source>
</evidence>
<evidence type="ECO:0000313" key="10">
    <source>
        <dbReference type="EMBL" id="KAG5479463.1"/>
    </source>
</evidence>
<sequence>MSAVADDKMASKLHQPDSPIAADAVPAAAAETSEAAAPIFDAAAANAPFSDATTETSEVKVPVPFMSSNDGLSEDTIKYIKDRNIGQLMEYILRCIITDKPAKPLRYVHDLTASPLPPRLALAGPPASGKGTQAQHICSYYKRTIGRKPVHVSSGDLLRSEVAEGTHLGKIAEACMKRGDLVPDSLIIGIIRNRLTREDAVVNGWLLDGFPRTRSQAISLDAAGLCPHTFVVLDAPDDILFERVEGRRTDPVTGTIYHLKYNPPPQDDTALMERLQHRDDDTREVLRPRLEAYHSMVEDLLDYYGSIMYRVDADRPQTVITKDITEYLGSHDVE</sequence>
<evidence type="ECO:0000256" key="8">
    <source>
        <dbReference type="ARBA" id="ARBA00022840"/>
    </source>
</evidence>
<dbReference type="Proteomes" id="UP000673552">
    <property type="component" value="Chromosome 21"/>
</dbReference>
<dbReference type="Gene3D" id="3.40.50.300">
    <property type="entry name" value="P-loop containing nucleotide triphosphate hydrolases"/>
    <property type="match status" value="1"/>
</dbReference>
<evidence type="ECO:0000256" key="6">
    <source>
        <dbReference type="ARBA" id="ARBA00022741"/>
    </source>
</evidence>
<comment type="similarity">
    <text evidence="2 9">Belongs to the adenylate kinase family.</text>
</comment>
<dbReference type="GO" id="GO:0009507">
    <property type="term" value="C:chloroplast"/>
    <property type="evidence" value="ECO:0007669"/>
    <property type="project" value="UniProtKB-SubCell"/>
</dbReference>
<keyword evidence="7 9" id="KW-0418">Kinase</keyword>
<dbReference type="KEGG" id="lmat:92514733"/>
<dbReference type="GeneID" id="92514733"/>
<keyword evidence="4" id="KW-0934">Plastid</keyword>
<dbReference type="SUPFAM" id="SSF52540">
    <property type="entry name" value="P-loop containing nucleoside triphosphate hydrolases"/>
    <property type="match status" value="1"/>
</dbReference>
<evidence type="ECO:0000256" key="2">
    <source>
        <dbReference type="ARBA" id="ARBA00007220"/>
    </source>
</evidence>
<dbReference type="HAMAP" id="MF_00235">
    <property type="entry name" value="Adenylate_kinase_Adk"/>
    <property type="match status" value="1"/>
</dbReference>
<dbReference type="FunFam" id="3.40.50.300:FF:001694">
    <property type="entry name" value="Adenylate kinase, chloroplastic"/>
    <property type="match status" value="1"/>
</dbReference>
<accession>A0A836HDL9</accession>
<dbReference type="GO" id="GO:0004017">
    <property type="term" value="F:AMP kinase activity"/>
    <property type="evidence" value="ECO:0007669"/>
    <property type="project" value="InterPro"/>
</dbReference>
<keyword evidence="6" id="KW-0547">Nucleotide-binding</keyword>
<comment type="caution">
    <text evidence="10">The sequence shown here is derived from an EMBL/GenBank/DDBJ whole genome shotgun (WGS) entry which is preliminary data.</text>
</comment>
<dbReference type="CDD" id="cd22981">
    <property type="entry name" value="DD_TbAK-like"/>
    <property type="match status" value="1"/>
</dbReference>
<evidence type="ECO:0000256" key="4">
    <source>
        <dbReference type="ARBA" id="ARBA00022640"/>
    </source>
</evidence>
<dbReference type="AlphaFoldDB" id="A0A836HDL9"/>
<protein>
    <recommendedName>
        <fullName evidence="12">Adenylate kinase</fullName>
    </recommendedName>
</protein>
<evidence type="ECO:0000256" key="1">
    <source>
        <dbReference type="ARBA" id="ARBA00004229"/>
    </source>
</evidence>
<dbReference type="SUPFAM" id="SSF57774">
    <property type="entry name" value="Microbial and mitochondrial ADK, insert 'zinc finger' domain"/>
    <property type="match status" value="1"/>
</dbReference>
<dbReference type="InterPro" id="IPR006259">
    <property type="entry name" value="Adenyl_kin_sub"/>
</dbReference>
<dbReference type="EMBL" id="JAFEUZ010000021">
    <property type="protein sequence ID" value="KAG5479463.1"/>
    <property type="molecule type" value="Genomic_DNA"/>
</dbReference>
<keyword evidence="5 9" id="KW-0808">Transferase</keyword>
<comment type="subcellular location">
    <subcellularLocation>
        <location evidence="1">Plastid</location>
        <location evidence="1">Chloroplast</location>
    </subcellularLocation>
</comment>
<evidence type="ECO:0000256" key="9">
    <source>
        <dbReference type="RuleBase" id="RU003330"/>
    </source>
</evidence>
<keyword evidence="3" id="KW-0150">Chloroplast</keyword>
<name>A0A836HDL9_9TRYP</name>
<evidence type="ECO:0000256" key="5">
    <source>
        <dbReference type="ARBA" id="ARBA00022679"/>
    </source>
</evidence>
<dbReference type="InterPro" id="IPR033690">
    <property type="entry name" value="Adenylat_kinase_CS"/>
</dbReference>
<evidence type="ECO:0000256" key="3">
    <source>
        <dbReference type="ARBA" id="ARBA00022528"/>
    </source>
</evidence>
<dbReference type="OrthoDB" id="439792at2759"/>
<dbReference type="InterPro" id="IPR027417">
    <property type="entry name" value="P-loop_NTPase"/>
</dbReference>
<keyword evidence="11" id="KW-1185">Reference proteome</keyword>
<dbReference type="InterPro" id="IPR000850">
    <property type="entry name" value="Adenylat/UMP-CMP_kin"/>
</dbReference>
<dbReference type="CDD" id="cd01428">
    <property type="entry name" value="ADK"/>
    <property type="match status" value="1"/>
</dbReference>
<dbReference type="PRINTS" id="PR00094">
    <property type="entry name" value="ADENYLTKNASE"/>
</dbReference>
<evidence type="ECO:0008006" key="12">
    <source>
        <dbReference type="Google" id="ProtNLM"/>
    </source>
</evidence>
<dbReference type="GO" id="GO:0005524">
    <property type="term" value="F:ATP binding"/>
    <property type="evidence" value="ECO:0007669"/>
    <property type="project" value="UniProtKB-KW"/>
</dbReference>
<gene>
    <name evidence="10" type="ORF">LSCM1_04726</name>
</gene>
<evidence type="ECO:0000313" key="11">
    <source>
        <dbReference type="Proteomes" id="UP000673552"/>
    </source>
</evidence>
<proteinExistence type="inferred from homology"/>